<gene>
    <name evidence="1" type="ORF">IG616_15690</name>
</gene>
<reference evidence="2" key="1">
    <citation type="submission" date="2020-09" db="EMBL/GenBank/DDBJ databases">
        <title>The genome sequence of strain Labrenzia suaedae 4C16A.</title>
        <authorList>
            <person name="Liu Y."/>
        </authorList>
    </citation>
    <scope>NUCLEOTIDE SEQUENCE [LARGE SCALE GENOMIC DNA]</scope>
    <source>
        <strain evidence="2">4C16A</strain>
    </source>
</reference>
<dbReference type="InterPro" id="IPR046083">
    <property type="entry name" value="DUF6101"/>
</dbReference>
<reference evidence="1 2" key="2">
    <citation type="journal article" date="2021" name="Int. J. Syst. Evol. Microbiol.">
        <title>Roseibium litorale sp. nov., isolated from a tidal flat sediment and proposal for the reclassification of Labrenzia polysiphoniae as Roseibium polysiphoniae comb. nov.</title>
        <authorList>
            <person name="Liu Y."/>
            <person name="Pei T."/>
            <person name="Du J."/>
            <person name="Chao M."/>
            <person name="Deng M.R."/>
            <person name="Zhu H."/>
        </authorList>
    </citation>
    <scope>NUCLEOTIDE SEQUENCE [LARGE SCALE GENOMIC DNA]</scope>
    <source>
        <strain evidence="1 2">4C16A</strain>
    </source>
</reference>
<organism evidence="1 2">
    <name type="scientific">Roseibium litorale</name>
    <dbReference type="NCBI Taxonomy" id="2803841"/>
    <lineage>
        <taxon>Bacteria</taxon>
        <taxon>Pseudomonadati</taxon>
        <taxon>Pseudomonadota</taxon>
        <taxon>Alphaproteobacteria</taxon>
        <taxon>Hyphomicrobiales</taxon>
        <taxon>Stappiaceae</taxon>
        <taxon>Roseibium</taxon>
    </lineage>
</organism>
<evidence type="ECO:0000313" key="2">
    <source>
        <dbReference type="Proteomes" id="UP000632063"/>
    </source>
</evidence>
<keyword evidence="2" id="KW-1185">Reference proteome</keyword>
<proteinExistence type="predicted"/>
<sequence length="199" mass="21608">MGRQALQDRAFEHGSEVQPLPDPALLPNIFQSRMPDAFSGAFTGEQVQVHLDRTSVSITRHMAGAEDATVVLPVQSFCGVMVQITPGATPGAIRARLILKHTDPQLSVLLADTERAEQLAAAWPAWASALELPMLVCDLGGRVKPIEAYSANPAGQPAQRRKLALLTGRRPRFLVRRQRGAAGATLPVHRDEREIIARS</sequence>
<dbReference type="Proteomes" id="UP000632063">
    <property type="component" value="Unassembled WGS sequence"/>
</dbReference>
<evidence type="ECO:0000313" key="1">
    <source>
        <dbReference type="EMBL" id="MBD8892984.1"/>
    </source>
</evidence>
<name>A0ABR9CQ97_9HYPH</name>
<dbReference type="EMBL" id="JACYXI010000010">
    <property type="protein sequence ID" value="MBD8892984.1"/>
    <property type="molecule type" value="Genomic_DNA"/>
</dbReference>
<accession>A0ABR9CQ97</accession>
<protein>
    <submittedName>
        <fullName evidence="1">Uncharacterized protein</fullName>
    </submittedName>
</protein>
<dbReference type="Pfam" id="PF19596">
    <property type="entry name" value="DUF6101"/>
    <property type="match status" value="1"/>
</dbReference>
<comment type="caution">
    <text evidence="1">The sequence shown here is derived from an EMBL/GenBank/DDBJ whole genome shotgun (WGS) entry which is preliminary data.</text>
</comment>